<dbReference type="Proteomes" id="UP000250266">
    <property type="component" value="Unassembled WGS sequence"/>
</dbReference>
<name>A0A8E2JJN5_9PEZI</name>
<sequence>MRIHECMERAGGKPANSLSPCIREENKRTREQEKKKKKRKKEKRKENASPVNTHSNPSVRRNPSLCIAQSIPLYGTIHPSGMAQSIPLYGTIHPFVWHNPSLCMAQSLLSKWPKKTLSFEKHAIQAYAALLETEGKNQYSLGKMSQLDYIIIFQQNYLAIIFSPIDSCTQHT</sequence>
<feature type="region of interest" description="Disordered" evidence="1">
    <location>
        <begin position="1"/>
        <end position="62"/>
    </location>
</feature>
<reference evidence="2 3" key="1">
    <citation type="journal article" date="2016" name="Nat. Commun.">
        <title>Ectomycorrhizal ecology is imprinted in the genome of the dominant symbiotic fungus Cenococcum geophilum.</title>
        <authorList>
            <consortium name="DOE Joint Genome Institute"/>
            <person name="Peter M."/>
            <person name="Kohler A."/>
            <person name="Ohm R.A."/>
            <person name="Kuo A."/>
            <person name="Krutzmann J."/>
            <person name="Morin E."/>
            <person name="Arend M."/>
            <person name="Barry K.W."/>
            <person name="Binder M."/>
            <person name="Choi C."/>
            <person name="Clum A."/>
            <person name="Copeland A."/>
            <person name="Grisel N."/>
            <person name="Haridas S."/>
            <person name="Kipfer T."/>
            <person name="LaButti K."/>
            <person name="Lindquist E."/>
            <person name="Lipzen A."/>
            <person name="Maire R."/>
            <person name="Meier B."/>
            <person name="Mihaltcheva S."/>
            <person name="Molinier V."/>
            <person name="Murat C."/>
            <person name="Poggeler S."/>
            <person name="Quandt C.A."/>
            <person name="Sperisen C."/>
            <person name="Tritt A."/>
            <person name="Tisserant E."/>
            <person name="Crous P.W."/>
            <person name="Henrissat B."/>
            <person name="Nehls U."/>
            <person name="Egli S."/>
            <person name="Spatafora J.W."/>
            <person name="Grigoriev I.V."/>
            <person name="Martin F.M."/>
        </authorList>
    </citation>
    <scope>NUCLEOTIDE SEQUENCE [LARGE SCALE GENOMIC DNA]</scope>
    <source>
        <strain evidence="2 3">CBS 459.81</strain>
    </source>
</reference>
<dbReference type="EMBL" id="KV744829">
    <property type="protein sequence ID" value="OCK84857.1"/>
    <property type="molecule type" value="Genomic_DNA"/>
</dbReference>
<accession>A0A8E2JJN5</accession>
<organism evidence="2 3">
    <name type="scientific">Lepidopterella palustris CBS 459.81</name>
    <dbReference type="NCBI Taxonomy" id="1314670"/>
    <lineage>
        <taxon>Eukaryota</taxon>
        <taxon>Fungi</taxon>
        <taxon>Dikarya</taxon>
        <taxon>Ascomycota</taxon>
        <taxon>Pezizomycotina</taxon>
        <taxon>Dothideomycetes</taxon>
        <taxon>Pleosporomycetidae</taxon>
        <taxon>Mytilinidiales</taxon>
        <taxon>Argynnaceae</taxon>
        <taxon>Lepidopterella</taxon>
    </lineage>
</organism>
<gene>
    <name evidence="2" type="ORF">K432DRAFT_90954</name>
</gene>
<keyword evidence="3" id="KW-1185">Reference proteome</keyword>
<feature type="compositionally biased region" description="Basic and acidic residues" evidence="1">
    <location>
        <begin position="22"/>
        <end position="34"/>
    </location>
</feature>
<dbReference type="AlphaFoldDB" id="A0A8E2JJN5"/>
<feature type="compositionally biased region" description="Polar residues" evidence="1">
    <location>
        <begin position="49"/>
        <end position="61"/>
    </location>
</feature>
<evidence type="ECO:0000256" key="1">
    <source>
        <dbReference type="SAM" id="MobiDB-lite"/>
    </source>
</evidence>
<feature type="compositionally biased region" description="Basic and acidic residues" evidence="1">
    <location>
        <begin position="1"/>
        <end position="11"/>
    </location>
</feature>
<evidence type="ECO:0000313" key="3">
    <source>
        <dbReference type="Proteomes" id="UP000250266"/>
    </source>
</evidence>
<proteinExistence type="predicted"/>
<evidence type="ECO:0000313" key="2">
    <source>
        <dbReference type="EMBL" id="OCK84857.1"/>
    </source>
</evidence>
<protein>
    <submittedName>
        <fullName evidence="2">Uncharacterized protein</fullName>
    </submittedName>
</protein>